<evidence type="ECO:0000256" key="4">
    <source>
        <dbReference type="ARBA" id="ARBA00022505"/>
    </source>
</evidence>
<evidence type="ECO:0000259" key="15">
    <source>
        <dbReference type="PROSITE" id="PS51387"/>
    </source>
</evidence>
<dbReference type="PROSITE" id="PS51085">
    <property type="entry name" value="2FE2S_FER_2"/>
    <property type="match status" value="1"/>
</dbReference>
<keyword evidence="7" id="KW-0479">Metal-binding</keyword>
<keyword evidence="11" id="KW-0411">Iron-sulfur</keyword>
<evidence type="ECO:0000313" key="16">
    <source>
        <dbReference type="EMBL" id="CAG7825616.1"/>
    </source>
</evidence>
<dbReference type="Pfam" id="PF01799">
    <property type="entry name" value="Fer2_2"/>
    <property type="match status" value="1"/>
</dbReference>
<dbReference type="GO" id="GO:0071949">
    <property type="term" value="F:FAD binding"/>
    <property type="evidence" value="ECO:0007669"/>
    <property type="project" value="InterPro"/>
</dbReference>
<dbReference type="FunFam" id="3.10.20.30:FF:000012">
    <property type="entry name" value="Xanthine dehydrogenase/oxidase"/>
    <property type="match status" value="1"/>
</dbReference>
<dbReference type="Pfam" id="PF00111">
    <property type="entry name" value="Fer2"/>
    <property type="match status" value="1"/>
</dbReference>
<evidence type="ECO:0000256" key="5">
    <source>
        <dbReference type="ARBA" id="ARBA00022630"/>
    </source>
</evidence>
<keyword evidence="17" id="KW-1185">Reference proteome</keyword>
<dbReference type="OrthoDB" id="8300278at2759"/>
<keyword evidence="6" id="KW-0001">2Fe-2S</keyword>
<dbReference type="EMBL" id="CAJVCH010536964">
    <property type="protein sequence ID" value="CAG7825616.1"/>
    <property type="molecule type" value="Genomic_DNA"/>
</dbReference>
<reference evidence="16" key="1">
    <citation type="submission" date="2021-06" db="EMBL/GenBank/DDBJ databases">
        <authorList>
            <person name="Hodson N. C."/>
            <person name="Mongue J. A."/>
            <person name="Jaron S. K."/>
        </authorList>
    </citation>
    <scope>NUCLEOTIDE SEQUENCE</scope>
</reference>
<evidence type="ECO:0000256" key="1">
    <source>
        <dbReference type="ARBA" id="ARBA00001924"/>
    </source>
</evidence>
<evidence type="ECO:0000256" key="2">
    <source>
        <dbReference type="ARBA" id="ARBA00001974"/>
    </source>
</evidence>
<dbReference type="AlphaFoldDB" id="A0A8J2L1K9"/>
<evidence type="ECO:0000256" key="3">
    <source>
        <dbReference type="ARBA" id="ARBA00006849"/>
    </source>
</evidence>
<organism evidence="16 17">
    <name type="scientific">Allacma fusca</name>
    <dbReference type="NCBI Taxonomy" id="39272"/>
    <lineage>
        <taxon>Eukaryota</taxon>
        <taxon>Metazoa</taxon>
        <taxon>Ecdysozoa</taxon>
        <taxon>Arthropoda</taxon>
        <taxon>Hexapoda</taxon>
        <taxon>Collembola</taxon>
        <taxon>Symphypleona</taxon>
        <taxon>Sminthuridae</taxon>
        <taxon>Allacma</taxon>
    </lineage>
</organism>
<dbReference type="SMART" id="SM01092">
    <property type="entry name" value="CO_deh_flav_C"/>
    <property type="match status" value="1"/>
</dbReference>
<dbReference type="InterPro" id="IPR005107">
    <property type="entry name" value="CO_DH_flav_C"/>
</dbReference>
<evidence type="ECO:0000256" key="9">
    <source>
        <dbReference type="ARBA" id="ARBA00023002"/>
    </source>
</evidence>
<dbReference type="PIRSF" id="PIRSF000127">
    <property type="entry name" value="Xanthine_DH"/>
    <property type="match status" value="1"/>
</dbReference>
<dbReference type="Pfam" id="PF01315">
    <property type="entry name" value="Ald_Xan_dh_C"/>
    <property type="match status" value="1"/>
</dbReference>
<dbReference type="Pfam" id="PF00941">
    <property type="entry name" value="FAD_binding_5"/>
    <property type="match status" value="1"/>
</dbReference>
<dbReference type="Pfam" id="PF02738">
    <property type="entry name" value="MoCoBD_1"/>
    <property type="match status" value="1"/>
</dbReference>
<dbReference type="GO" id="GO:0016491">
    <property type="term" value="F:oxidoreductase activity"/>
    <property type="evidence" value="ECO:0007669"/>
    <property type="project" value="UniProtKB-KW"/>
</dbReference>
<comment type="similarity">
    <text evidence="3">Belongs to the xanthine dehydrogenase family.</text>
</comment>
<comment type="cofactor">
    <cofactor evidence="13">
        <name>[2Fe-2S] cluster</name>
        <dbReference type="ChEBI" id="CHEBI:190135"/>
    </cofactor>
</comment>
<name>A0A8J2L1K9_9HEXA</name>
<dbReference type="PROSITE" id="PS00197">
    <property type="entry name" value="2FE2S_FER_1"/>
    <property type="match status" value="1"/>
</dbReference>
<feature type="domain" description="FAD-binding PCMH-type" evidence="15">
    <location>
        <begin position="233"/>
        <end position="416"/>
    </location>
</feature>
<dbReference type="GO" id="GO:0051537">
    <property type="term" value="F:2 iron, 2 sulfur cluster binding"/>
    <property type="evidence" value="ECO:0007669"/>
    <property type="project" value="UniProtKB-KW"/>
</dbReference>
<dbReference type="InterPro" id="IPR006058">
    <property type="entry name" value="2Fe2S_fd_BS"/>
</dbReference>
<keyword evidence="8" id="KW-0274">FAD</keyword>
<dbReference type="InterPro" id="IPR016208">
    <property type="entry name" value="Ald_Oxase/xanthine_DH-like"/>
</dbReference>
<evidence type="ECO:0000313" key="17">
    <source>
        <dbReference type="Proteomes" id="UP000708208"/>
    </source>
</evidence>
<dbReference type="SMART" id="SM01008">
    <property type="entry name" value="Ald_Xan_dh_C"/>
    <property type="match status" value="1"/>
</dbReference>
<evidence type="ECO:0000256" key="13">
    <source>
        <dbReference type="ARBA" id="ARBA00034078"/>
    </source>
</evidence>
<evidence type="ECO:0000259" key="14">
    <source>
        <dbReference type="PROSITE" id="PS51085"/>
    </source>
</evidence>
<keyword evidence="12" id="KW-0520">NAD</keyword>
<sequence>MGAEQSYLKSVGNSENNTSVQLTLNGQPWRVNPDSTESDTSLADFIRDIAGFKGTKLMCREGGCGACIVSVKLIHPGSQEAVIRSVNSCLVPVLACDGWDITTIEMIGSKKDGLHRIQERLVVYGGTQCGFCTPGLIMNMYSLTSSKQSLTAQEVEDALDANICRCTGYRPILDAFQSLIPPSINHDQQNCPEIEEANQCPRMCISAAGQQRVLQKAVIWEGPQNKNECRIVNLPSSVQWIYVRTIEALFQAIYRIQAARQNYRLIAGNTAKGVFPSNETYDAFIDITKISDLCSKTITPETLTLGGGSTLSDTIEVLKEHSQTLGFNYLKKFSEHLERVATLAVRNVATLAGNLMLKKTHPEFPSDVFVLLETVGAKLNIASGPNVITQYLVSDLLSLNMAGKVILSIEFPKLVDYYFHSFKITRRYQNSHAYVNAGFLLKLLNKTSVVSEKPAIVYGGISSTFIRASNAEMFLIGRPINDIRIINECMRVLDEEIVPQVKPPDASAAYKKLVAKSLFYKVILKIFGNKISPKVQSGSSILSHGVTRGTQKYDSDQRQWPLYQPVAKLEAVAQCTGEAEYINDIQPEFGELFGVFVLSTVAKASLKTVDASEALRIPGVVSFLQAKDIPGVNNYMPYSYQVEPIFTSGSVNYAGQPIGLIVAKNRSVAVQAATKVQITYENVQKPVLTFEQALSRTIPESQGIVTGPGDLFSSFQKFDEANDETTSDEKPTKTISGEFRNGSQYHFHMETQTCICIPREDSMDVHCSTQWMEHVQAALTSALVLPSNYFNMEVKRLGGGYGAKLTRCAQVACACAVAAHTLNKPVRIVLDLEANMEMIGGRLPCLTKYEVGFTDEGKIVSLKGNVLSDSGWSSNEVTSSGSVYMMQSCYQASGWKIKSGNVNTDTASKTFCRAPGSTEGIAAMEYIMDHIAFTLKKDPLVVRQANFIKKDDLLYGYIGKKFTGVNLIPAMIDEMNDSAELDSRKEFIGNFNKMNRWKKRGISVVPMRYPVHTSSINFKVFIAVYHVDGSVVVTHSGIEMGQGINTKVAQVVAHELRISLEKVKVKATNNIIGANCTMTGGAITSEYCSYAALKACKDLNTRMQPDVIPTYDVWGLTATEVEIDCLTGEYKVIRVDLIEDAGKSISPDIDVGQVTGALIMGFGLWLTEKYQFDETTGRNLTNRTWEYKVPMAKDIPEILNITLKKDADNPLGILRSKATGEPPICMSCSVLLALKSAIGAARLDVGNFEWFQLDGPVTPEDILLHCLTSSTQFQF</sequence>
<gene>
    <name evidence="16" type="ORF">AFUS01_LOCUS35717</name>
</gene>
<dbReference type="InterPro" id="IPR002888">
    <property type="entry name" value="2Fe-2S-bd"/>
</dbReference>
<dbReference type="Pfam" id="PF20256">
    <property type="entry name" value="MoCoBD_2"/>
    <property type="match status" value="2"/>
</dbReference>
<dbReference type="InterPro" id="IPR000674">
    <property type="entry name" value="Ald_Oxase/Xan_DH_a/b"/>
</dbReference>
<comment type="cofactor">
    <cofactor evidence="2">
        <name>FAD</name>
        <dbReference type="ChEBI" id="CHEBI:57692"/>
    </cofactor>
</comment>
<evidence type="ECO:0000256" key="8">
    <source>
        <dbReference type="ARBA" id="ARBA00022827"/>
    </source>
</evidence>
<dbReference type="GO" id="GO:0005506">
    <property type="term" value="F:iron ion binding"/>
    <property type="evidence" value="ECO:0007669"/>
    <property type="project" value="InterPro"/>
</dbReference>
<proteinExistence type="inferred from homology"/>
<dbReference type="InterPro" id="IPR008274">
    <property type="entry name" value="AldOxase/xan_DH_MoCoBD1"/>
</dbReference>
<evidence type="ECO:0000256" key="6">
    <source>
        <dbReference type="ARBA" id="ARBA00022714"/>
    </source>
</evidence>
<feature type="domain" description="2Fe-2S ferredoxin-type" evidence="14">
    <location>
        <begin position="18"/>
        <end position="107"/>
    </location>
</feature>
<dbReference type="Pfam" id="PF03450">
    <property type="entry name" value="CO_deh_flav_C"/>
    <property type="match status" value="1"/>
</dbReference>
<dbReference type="InterPro" id="IPR046867">
    <property type="entry name" value="AldOxase/xan_DH_MoCoBD2"/>
</dbReference>
<evidence type="ECO:0000256" key="12">
    <source>
        <dbReference type="ARBA" id="ARBA00023027"/>
    </source>
</evidence>
<keyword evidence="5" id="KW-0285">Flavoprotein</keyword>
<comment type="caution">
    <text evidence="16">The sequence shown here is derived from an EMBL/GenBank/DDBJ whole genome shotgun (WGS) entry which is preliminary data.</text>
</comment>
<keyword evidence="9" id="KW-0560">Oxidoreductase</keyword>
<dbReference type="PROSITE" id="PS51387">
    <property type="entry name" value="FAD_PCMH"/>
    <property type="match status" value="1"/>
</dbReference>
<evidence type="ECO:0000256" key="10">
    <source>
        <dbReference type="ARBA" id="ARBA00023004"/>
    </source>
</evidence>
<keyword evidence="10" id="KW-0408">Iron</keyword>
<comment type="cofactor">
    <cofactor evidence="1">
        <name>Mo-molybdopterin</name>
        <dbReference type="ChEBI" id="CHEBI:71302"/>
    </cofactor>
</comment>
<keyword evidence="4" id="KW-0500">Molybdenum</keyword>
<accession>A0A8J2L1K9</accession>
<dbReference type="InterPro" id="IPR016166">
    <property type="entry name" value="FAD-bd_PCMH"/>
</dbReference>
<protein>
    <submittedName>
        <fullName evidence="16">Uncharacterized protein</fullName>
    </submittedName>
</protein>
<dbReference type="FunFam" id="3.30.365.10:FF:000001">
    <property type="entry name" value="Xanthine dehydrogenase oxidase"/>
    <property type="match status" value="1"/>
</dbReference>
<evidence type="ECO:0000256" key="7">
    <source>
        <dbReference type="ARBA" id="ARBA00022723"/>
    </source>
</evidence>
<dbReference type="PANTHER" id="PTHR11908">
    <property type="entry name" value="XANTHINE DEHYDROGENASE"/>
    <property type="match status" value="1"/>
</dbReference>
<dbReference type="Proteomes" id="UP000708208">
    <property type="component" value="Unassembled WGS sequence"/>
</dbReference>
<evidence type="ECO:0000256" key="11">
    <source>
        <dbReference type="ARBA" id="ARBA00023014"/>
    </source>
</evidence>
<dbReference type="CDD" id="cd00207">
    <property type="entry name" value="fer2"/>
    <property type="match status" value="1"/>
</dbReference>
<dbReference type="PANTHER" id="PTHR11908:SF132">
    <property type="entry name" value="ALDEHYDE OXIDASE 1-RELATED"/>
    <property type="match status" value="1"/>
</dbReference>
<dbReference type="InterPro" id="IPR002346">
    <property type="entry name" value="Mopterin_DH_FAD-bd"/>
</dbReference>
<dbReference type="InterPro" id="IPR001041">
    <property type="entry name" value="2Fe-2S_ferredoxin-type"/>
</dbReference>